<name>A0A7Z6UF73_PSESF</name>
<dbReference type="AlphaFoldDB" id="A0A7Z6UF73"/>
<dbReference type="Proteomes" id="UP000281806">
    <property type="component" value="Unassembled WGS sequence"/>
</dbReference>
<accession>A0A7Z6UF73</accession>
<sequence length="141" mass="16024">MRTQERPGPSNTFTCHPTAYRSGLMAMDQEERSAKTALKRKLVAEKELRHRVRPGIEQALNRVRQRGKMPIVSEVLQIAIMKMDLMDDEELDAFLTYPRHEIVISESVPRAIYGAGLRNIRSADQDESDEVISPLAINCCD</sequence>
<comment type="caution">
    <text evidence="1">The sequence shown here is derived from an EMBL/GenBank/DDBJ whole genome shotgun (WGS) entry which is preliminary data.</text>
</comment>
<evidence type="ECO:0000313" key="2">
    <source>
        <dbReference type="Proteomes" id="UP000281806"/>
    </source>
</evidence>
<gene>
    <name evidence="1" type="ORF">ALP83_05074</name>
</gene>
<protein>
    <submittedName>
        <fullName evidence="1">Uncharacterized protein</fullName>
    </submittedName>
</protein>
<dbReference type="EMBL" id="RBRZ01000112">
    <property type="protein sequence ID" value="RMR53237.1"/>
    <property type="molecule type" value="Genomic_DNA"/>
</dbReference>
<evidence type="ECO:0000313" key="1">
    <source>
        <dbReference type="EMBL" id="RMR53237.1"/>
    </source>
</evidence>
<proteinExistence type="predicted"/>
<organism evidence="1 2">
    <name type="scientific">Pseudomonas syringae pv. actinidiae</name>
    <dbReference type="NCBI Taxonomy" id="103796"/>
    <lineage>
        <taxon>Bacteria</taxon>
        <taxon>Pseudomonadati</taxon>
        <taxon>Pseudomonadota</taxon>
        <taxon>Gammaproteobacteria</taxon>
        <taxon>Pseudomonadales</taxon>
        <taxon>Pseudomonadaceae</taxon>
        <taxon>Pseudomonas</taxon>
        <taxon>Pseudomonas syringae</taxon>
    </lineage>
</organism>
<reference evidence="1 2" key="1">
    <citation type="submission" date="2018-08" db="EMBL/GenBank/DDBJ databases">
        <title>Recombination of ecologically and evolutionarily significant loci maintains genetic cohesion in the Pseudomonas syringae species complex.</title>
        <authorList>
            <person name="Dillon M."/>
            <person name="Thakur S."/>
            <person name="Almeida R.N.D."/>
            <person name="Weir B.S."/>
            <person name="Guttman D.S."/>
        </authorList>
    </citation>
    <scope>NUCLEOTIDE SEQUENCE [LARGE SCALE GENOMIC DNA]</scope>
    <source>
        <strain evidence="1 2">ICMP 19198</strain>
    </source>
</reference>